<dbReference type="FunFam" id="3.90.70.10:FF:000119">
    <property type="entry name" value="Ubiquitin specific peptidase 36"/>
    <property type="match status" value="1"/>
</dbReference>
<evidence type="ECO:0000259" key="2">
    <source>
        <dbReference type="PROSITE" id="PS50235"/>
    </source>
</evidence>
<dbReference type="Proteomes" id="UP000008311">
    <property type="component" value="Unassembled WGS sequence"/>
</dbReference>
<keyword evidence="4" id="KW-1185">Reference proteome</keyword>
<dbReference type="PANTHER" id="PTHR24006">
    <property type="entry name" value="UBIQUITIN CARBOXYL-TERMINAL HYDROLASE"/>
    <property type="match status" value="1"/>
</dbReference>
<organism evidence="3 4">
    <name type="scientific">Ricinus communis</name>
    <name type="common">Castor bean</name>
    <dbReference type="NCBI Taxonomy" id="3988"/>
    <lineage>
        <taxon>Eukaryota</taxon>
        <taxon>Viridiplantae</taxon>
        <taxon>Streptophyta</taxon>
        <taxon>Embryophyta</taxon>
        <taxon>Tracheophyta</taxon>
        <taxon>Spermatophyta</taxon>
        <taxon>Magnoliopsida</taxon>
        <taxon>eudicotyledons</taxon>
        <taxon>Gunneridae</taxon>
        <taxon>Pentapetalae</taxon>
        <taxon>rosids</taxon>
        <taxon>fabids</taxon>
        <taxon>Malpighiales</taxon>
        <taxon>Euphorbiaceae</taxon>
        <taxon>Acalyphoideae</taxon>
        <taxon>Acalypheae</taxon>
        <taxon>Ricinus</taxon>
    </lineage>
</organism>
<dbReference type="GO" id="GO:0005829">
    <property type="term" value="C:cytosol"/>
    <property type="evidence" value="ECO:0000318"/>
    <property type="project" value="GO_Central"/>
</dbReference>
<dbReference type="eggNOG" id="KOG1865">
    <property type="taxonomic scope" value="Eukaryota"/>
</dbReference>
<feature type="compositionally biased region" description="Basic and acidic residues" evidence="1">
    <location>
        <begin position="124"/>
        <end position="143"/>
    </location>
</feature>
<dbReference type="GO" id="GO:0004843">
    <property type="term" value="F:cysteine-type deubiquitinase activity"/>
    <property type="evidence" value="ECO:0000318"/>
    <property type="project" value="GO_Central"/>
</dbReference>
<gene>
    <name evidence="3" type="ORF">RCOM_0070070</name>
</gene>
<dbReference type="InterPro" id="IPR050164">
    <property type="entry name" value="Peptidase_C19"/>
</dbReference>
<dbReference type="EMBL" id="EQ974225">
    <property type="protein sequence ID" value="EEF31689.1"/>
    <property type="molecule type" value="Genomic_DNA"/>
</dbReference>
<dbReference type="STRING" id="3988.B9SXH5"/>
<evidence type="ECO:0000256" key="1">
    <source>
        <dbReference type="SAM" id="MobiDB-lite"/>
    </source>
</evidence>
<dbReference type="GO" id="GO:0005634">
    <property type="term" value="C:nucleus"/>
    <property type="evidence" value="ECO:0000318"/>
    <property type="project" value="GO_Central"/>
</dbReference>
<proteinExistence type="predicted"/>
<dbReference type="EC" id="3.1.2.15" evidence="3"/>
<dbReference type="InterPro" id="IPR001394">
    <property type="entry name" value="Peptidase_C19_UCH"/>
</dbReference>
<reference evidence="4" key="1">
    <citation type="journal article" date="2010" name="Nat. Biotechnol.">
        <title>Draft genome sequence of the oilseed species Ricinus communis.</title>
        <authorList>
            <person name="Chan A.P."/>
            <person name="Crabtree J."/>
            <person name="Zhao Q."/>
            <person name="Lorenzi H."/>
            <person name="Orvis J."/>
            <person name="Puiu D."/>
            <person name="Melake-Berhan A."/>
            <person name="Jones K.M."/>
            <person name="Redman J."/>
            <person name="Chen G."/>
            <person name="Cahoon E.B."/>
            <person name="Gedil M."/>
            <person name="Stanke M."/>
            <person name="Haas B.J."/>
            <person name="Wortman J.R."/>
            <person name="Fraser-Liggett C.M."/>
            <person name="Ravel J."/>
            <person name="Rabinowicz P.D."/>
        </authorList>
    </citation>
    <scope>NUCLEOTIDE SEQUENCE [LARGE SCALE GENOMIC DNA]</scope>
    <source>
        <strain evidence="4">cv. Hale</strain>
    </source>
</reference>
<name>B9SXH5_RICCO</name>
<dbReference type="InterPro" id="IPR028889">
    <property type="entry name" value="USP"/>
</dbReference>
<evidence type="ECO:0000313" key="4">
    <source>
        <dbReference type="Proteomes" id="UP000008311"/>
    </source>
</evidence>
<dbReference type="InterPro" id="IPR038765">
    <property type="entry name" value="Papain-like_cys_pep_sf"/>
</dbReference>
<dbReference type="SUPFAM" id="SSF54001">
    <property type="entry name" value="Cysteine proteinases"/>
    <property type="match status" value="1"/>
</dbReference>
<evidence type="ECO:0000313" key="3">
    <source>
        <dbReference type="EMBL" id="EEF31689.1"/>
    </source>
</evidence>
<dbReference type="GO" id="GO:0031647">
    <property type="term" value="P:regulation of protein stability"/>
    <property type="evidence" value="ECO:0000318"/>
    <property type="project" value="GO_Central"/>
</dbReference>
<dbReference type="Pfam" id="PF00443">
    <property type="entry name" value="UCH"/>
    <property type="match status" value="1"/>
</dbReference>
<dbReference type="PANTHER" id="PTHR24006:SF690">
    <property type="entry name" value="UBIQUITIN CARBOXYL-TERMINAL HYDROLASE 17"/>
    <property type="match status" value="1"/>
</dbReference>
<dbReference type="MEROPS" id="C19.A06"/>
<dbReference type="PROSITE" id="PS50235">
    <property type="entry name" value="USP_3"/>
    <property type="match status" value="1"/>
</dbReference>
<dbReference type="AlphaFoldDB" id="B9SXH5"/>
<dbReference type="InParanoid" id="B9SXH5"/>
<protein>
    <submittedName>
        <fullName evidence="3">Cysteine-type endopeptidase, putative</fullName>
        <ecNumber evidence="3">3.1.2.15</ecNumber>
    </submittedName>
</protein>
<dbReference type="GO" id="GO:0016579">
    <property type="term" value="P:protein deubiquitination"/>
    <property type="evidence" value="ECO:0007669"/>
    <property type="project" value="InterPro"/>
</dbReference>
<accession>B9SXH5</accession>
<sequence length="777" mass="87198">MYKKFGIVGFLCSGLILGTGWLHYKWRNAVAKKEEIKRLVDMVSKESEMFEFDSVYQCISVPRLNQCAVCFSPTTTRCSQFFSVIEVPEEGKERLSSGKCQIIHWRRGHKDECRPLTTAMHSKGKNESFERSSEKKTEMHTEGSELLANFSTNKEIGYSGTGRSERPSEDITPDMLSARATSKKMQETKLPPSMSAKSTCANSVSYASKLNKMKSSTNEVVGCSSQLPSGKVVSDELPSAKSVNKKSVRKAASSEILVTDASKSNFSASLNGLRLDSITDNGEDDLQLLKDKEARCLLFNASGNHTRDASNGLKNSVWKTVQQLRVKQSYNYEILFPYELFLKLYSCDEELSPFGLRNCGNSCYANTVIQCLAFTRPLTSYFVRGLHSKSCKKGWCFNCEFQLLILKAREGESPLSPIRILSKIQKIGSHLGHGREEDAHEFLRYAVDTMQSVFLKEAGSLVPLSEESTLIKCMRCLGKSERFERIMDLTVEIDGNIESLEQALTQFTADEMLDGENKYNCSRCKSYVKAKKKLTILEAPNILTIVLKRFQSSNFGKLNKSVRFPEVLDMAPYMCGTSDKSPQYSLYAVVVHRDTMSDASTGHYVCYIKTSRGEWFGINDSIVKPVELKRVLLEEAYMLLYARHCPQAPAVRKSNVETHCTKSKKRILEAVPAKNLNTSKTRCNSHFSSTDPSKAQLKHDKHLYWMDSDDLTSTKLLDPDDCRFHPVDSSSESSSLLSWSDASSCSTASTKDSVKSEDFSDFLFGDTGPGWYGHRGF</sequence>
<keyword evidence="3" id="KW-0378">Hydrolase</keyword>
<feature type="region of interest" description="Disordered" evidence="1">
    <location>
        <begin position="119"/>
        <end position="146"/>
    </location>
</feature>
<feature type="domain" description="USP" evidence="2">
    <location>
        <begin position="354"/>
        <end position="644"/>
    </location>
</feature>
<dbReference type="Gene3D" id="3.90.70.10">
    <property type="entry name" value="Cysteine proteinases"/>
    <property type="match status" value="1"/>
</dbReference>